<evidence type="ECO:0000313" key="9">
    <source>
        <dbReference type="Proteomes" id="UP000230842"/>
    </source>
</evidence>
<dbReference type="GO" id="GO:0003677">
    <property type="term" value="F:DNA binding"/>
    <property type="evidence" value="ECO:0007669"/>
    <property type="project" value="UniProtKB-KW"/>
</dbReference>
<dbReference type="PROSITE" id="PS50043">
    <property type="entry name" value="HTH_LUXR_2"/>
    <property type="match status" value="1"/>
</dbReference>
<evidence type="ECO:0000256" key="2">
    <source>
        <dbReference type="ARBA" id="ARBA00023015"/>
    </source>
</evidence>
<comment type="caution">
    <text evidence="8">The sequence shown here is derived from an EMBL/GenBank/DDBJ whole genome shotgun (WGS) entry which is preliminary data.</text>
</comment>
<dbReference type="EMBL" id="PGEZ01000001">
    <property type="protein sequence ID" value="PJJ57898.1"/>
    <property type="molecule type" value="Genomic_DNA"/>
</dbReference>
<accession>A0A0B2B720</accession>
<dbReference type="SMART" id="SM00421">
    <property type="entry name" value="HTH_LUXR"/>
    <property type="match status" value="1"/>
</dbReference>
<gene>
    <name evidence="8" type="ORF">CLV56_2137</name>
</gene>
<protein>
    <submittedName>
        <fullName evidence="8">DNA-binding NarL/FixJ family response regulator</fullName>
    </submittedName>
</protein>
<dbReference type="PRINTS" id="PR00038">
    <property type="entry name" value="HTHLUXR"/>
</dbReference>
<dbReference type="PROSITE" id="PS00622">
    <property type="entry name" value="HTH_LUXR_1"/>
    <property type="match status" value="1"/>
</dbReference>
<evidence type="ECO:0000256" key="3">
    <source>
        <dbReference type="ARBA" id="ARBA00023125"/>
    </source>
</evidence>
<dbReference type="GO" id="GO:0000160">
    <property type="term" value="P:phosphorelay signal transduction system"/>
    <property type="evidence" value="ECO:0007669"/>
    <property type="project" value="InterPro"/>
</dbReference>
<keyword evidence="4" id="KW-0804">Transcription</keyword>
<dbReference type="InterPro" id="IPR016032">
    <property type="entry name" value="Sig_transdc_resp-reg_C-effctor"/>
</dbReference>
<dbReference type="PANTHER" id="PTHR43214:SF24">
    <property type="entry name" value="TRANSCRIPTIONAL REGULATORY PROTEIN NARL-RELATED"/>
    <property type="match status" value="1"/>
</dbReference>
<dbReference type="InterPro" id="IPR039420">
    <property type="entry name" value="WalR-like"/>
</dbReference>
<evidence type="ECO:0000259" key="7">
    <source>
        <dbReference type="PROSITE" id="PS50110"/>
    </source>
</evidence>
<reference evidence="8 9" key="1">
    <citation type="submission" date="2017-11" db="EMBL/GenBank/DDBJ databases">
        <title>Genomic Encyclopedia of Archaeal and Bacterial Type Strains, Phase II (KMG-II): From Individual Species to Whole Genera.</title>
        <authorList>
            <person name="Goeker M."/>
        </authorList>
    </citation>
    <scope>NUCLEOTIDE SEQUENCE [LARGE SCALE GENOMIC DNA]</scope>
    <source>
        <strain evidence="8 9">DSM 27763</strain>
    </source>
</reference>
<dbReference type="Pfam" id="PF00072">
    <property type="entry name" value="Response_reg"/>
    <property type="match status" value="1"/>
</dbReference>
<dbReference type="GO" id="GO:0006355">
    <property type="term" value="P:regulation of DNA-templated transcription"/>
    <property type="evidence" value="ECO:0007669"/>
    <property type="project" value="InterPro"/>
</dbReference>
<dbReference type="SMART" id="SM00448">
    <property type="entry name" value="REC"/>
    <property type="match status" value="1"/>
</dbReference>
<evidence type="ECO:0000256" key="5">
    <source>
        <dbReference type="PROSITE-ProRule" id="PRU00169"/>
    </source>
</evidence>
<dbReference type="Proteomes" id="UP000230842">
    <property type="component" value="Unassembled WGS sequence"/>
</dbReference>
<feature type="domain" description="HTH luxR-type" evidence="6">
    <location>
        <begin position="147"/>
        <end position="212"/>
    </location>
</feature>
<dbReference type="SUPFAM" id="SSF52172">
    <property type="entry name" value="CheY-like"/>
    <property type="match status" value="1"/>
</dbReference>
<evidence type="ECO:0000256" key="4">
    <source>
        <dbReference type="ARBA" id="ARBA00023163"/>
    </source>
</evidence>
<dbReference type="CDD" id="cd06170">
    <property type="entry name" value="LuxR_C_like"/>
    <property type="match status" value="1"/>
</dbReference>
<dbReference type="Gene3D" id="3.40.50.2300">
    <property type="match status" value="1"/>
</dbReference>
<dbReference type="InterPro" id="IPR000792">
    <property type="entry name" value="Tscrpt_reg_LuxR_C"/>
</dbReference>
<dbReference type="InterPro" id="IPR001789">
    <property type="entry name" value="Sig_transdc_resp-reg_receiver"/>
</dbReference>
<keyword evidence="9" id="KW-1185">Reference proteome</keyword>
<feature type="domain" description="Response regulatory" evidence="7">
    <location>
        <begin position="3"/>
        <end position="119"/>
    </location>
</feature>
<keyword evidence="3 8" id="KW-0238">DNA-binding</keyword>
<evidence type="ECO:0000313" key="8">
    <source>
        <dbReference type="EMBL" id="PJJ57898.1"/>
    </source>
</evidence>
<sequence length="220" mass="23488">MIRVVVADDHPLARTGLAALLAAEPDMTVVAQAEDGRDAAAAAREHEADVVLLDLEMPGTGGVDGTRMVAQARPQARVLVVTTFDLDEYVVAALRAGASGFLLKTAPADQIALAVRQVHAGAMLFDPGITHRLVETYLGAAERRDRSDDVLAPLTARERDVFDLLARGRSNAEIAETLVLGEPTVKTHVTRVLDKLGVRDRVQVVVLAYESGYLAPPPGR</sequence>
<dbReference type="CDD" id="cd17535">
    <property type="entry name" value="REC_NarL-like"/>
    <property type="match status" value="1"/>
</dbReference>
<dbReference type="SUPFAM" id="SSF46894">
    <property type="entry name" value="C-terminal effector domain of the bipartite response regulators"/>
    <property type="match status" value="1"/>
</dbReference>
<dbReference type="AlphaFoldDB" id="A0A0B2B720"/>
<feature type="modified residue" description="4-aspartylphosphate" evidence="5">
    <location>
        <position position="54"/>
    </location>
</feature>
<dbReference type="PANTHER" id="PTHR43214">
    <property type="entry name" value="TWO-COMPONENT RESPONSE REGULATOR"/>
    <property type="match status" value="1"/>
</dbReference>
<dbReference type="InterPro" id="IPR058245">
    <property type="entry name" value="NreC/VraR/RcsB-like_REC"/>
</dbReference>
<keyword evidence="2" id="KW-0805">Transcription regulation</keyword>
<dbReference type="InterPro" id="IPR011006">
    <property type="entry name" value="CheY-like_superfamily"/>
</dbReference>
<name>A0A0B2B720_9ACTN</name>
<dbReference type="Pfam" id="PF00196">
    <property type="entry name" value="GerE"/>
    <property type="match status" value="1"/>
</dbReference>
<dbReference type="OrthoDB" id="9808843at2"/>
<evidence type="ECO:0000256" key="1">
    <source>
        <dbReference type="ARBA" id="ARBA00022553"/>
    </source>
</evidence>
<dbReference type="PROSITE" id="PS50110">
    <property type="entry name" value="RESPONSE_REGULATORY"/>
    <property type="match status" value="1"/>
</dbReference>
<organism evidence="8 9">
    <name type="scientific">Mumia flava</name>
    <dbReference type="NCBI Taxonomy" id="1348852"/>
    <lineage>
        <taxon>Bacteria</taxon>
        <taxon>Bacillati</taxon>
        <taxon>Actinomycetota</taxon>
        <taxon>Actinomycetes</taxon>
        <taxon>Propionibacteriales</taxon>
        <taxon>Nocardioidaceae</taxon>
        <taxon>Mumia</taxon>
    </lineage>
</organism>
<evidence type="ECO:0000259" key="6">
    <source>
        <dbReference type="PROSITE" id="PS50043"/>
    </source>
</evidence>
<proteinExistence type="predicted"/>
<keyword evidence="1 5" id="KW-0597">Phosphoprotein</keyword>
<dbReference type="RefSeq" id="WP_039363670.1">
    <property type="nucleotide sequence ID" value="NZ_PGEZ01000001.1"/>
</dbReference>